<evidence type="ECO:0000256" key="6">
    <source>
        <dbReference type="ARBA" id="ARBA00022801"/>
    </source>
</evidence>
<keyword evidence="7 9" id="KW-1133">Transmembrane helix</keyword>
<dbReference type="HAMAP" id="MF_00161">
    <property type="entry name" value="LspA"/>
    <property type="match status" value="1"/>
</dbReference>
<evidence type="ECO:0000256" key="11">
    <source>
        <dbReference type="RuleBase" id="RU004181"/>
    </source>
</evidence>
<feature type="transmembrane region" description="Helical" evidence="9">
    <location>
        <begin position="73"/>
        <end position="91"/>
    </location>
</feature>
<reference evidence="12" key="1">
    <citation type="submission" date="2022-06" db="EMBL/GenBank/DDBJ databases">
        <title>Alkalimarinus sp. nov., isolated from gut of a Alitta virens.</title>
        <authorList>
            <person name="Yang A.I."/>
            <person name="Shin N.-R."/>
        </authorList>
    </citation>
    <scope>NUCLEOTIDE SEQUENCE</scope>
    <source>
        <strain evidence="12">A2M4</strain>
    </source>
</reference>
<feature type="transmembrane region" description="Helical" evidence="9">
    <location>
        <begin position="141"/>
        <end position="160"/>
    </location>
</feature>
<keyword evidence="13" id="KW-1185">Reference proteome</keyword>
<comment type="function">
    <text evidence="9 10">This protein specifically catalyzes the removal of signal peptides from prolipoproteins.</text>
</comment>
<evidence type="ECO:0000256" key="8">
    <source>
        <dbReference type="ARBA" id="ARBA00023136"/>
    </source>
</evidence>
<accession>A0ABY6MXH5</accession>
<dbReference type="Proteomes" id="UP001163739">
    <property type="component" value="Chromosome"/>
</dbReference>
<dbReference type="Pfam" id="PF01252">
    <property type="entry name" value="Peptidase_A8"/>
    <property type="match status" value="1"/>
</dbReference>
<evidence type="ECO:0000256" key="10">
    <source>
        <dbReference type="RuleBase" id="RU000594"/>
    </source>
</evidence>
<name>A0ABY6MXH5_9ALTE</name>
<comment type="caution">
    <text evidence="9">Lacks conserved residue(s) required for the propagation of feature annotation.</text>
</comment>
<comment type="subcellular location">
    <subcellularLocation>
        <location evidence="9">Cell membrane</location>
        <topology evidence="9">Multi-pass membrane protein</topology>
    </subcellularLocation>
</comment>
<keyword evidence="6 9" id="KW-0378">Hydrolase</keyword>
<comment type="similarity">
    <text evidence="1 9 11">Belongs to the peptidase A8 family.</text>
</comment>
<evidence type="ECO:0000256" key="9">
    <source>
        <dbReference type="HAMAP-Rule" id="MF_00161"/>
    </source>
</evidence>
<evidence type="ECO:0000256" key="7">
    <source>
        <dbReference type="ARBA" id="ARBA00022989"/>
    </source>
</evidence>
<dbReference type="PROSITE" id="PS00855">
    <property type="entry name" value="SPASE_II"/>
    <property type="match status" value="1"/>
</dbReference>
<feature type="active site" evidence="9">
    <location>
        <position position="145"/>
    </location>
</feature>
<keyword evidence="4 9" id="KW-0812">Transmembrane</keyword>
<protein>
    <recommendedName>
        <fullName evidence="9">Lipoprotein signal peptidase</fullName>
        <ecNumber evidence="9">3.4.23.36</ecNumber>
    </recommendedName>
    <alternativeName>
        <fullName evidence="9">Prolipoprotein signal peptidase</fullName>
    </alternativeName>
    <alternativeName>
        <fullName evidence="9">Signal peptidase II</fullName>
        <shortName evidence="9">SPase II</shortName>
    </alternativeName>
</protein>
<dbReference type="InterPro" id="IPR001872">
    <property type="entry name" value="Peptidase_A8"/>
</dbReference>
<dbReference type="RefSeq" id="WP_265046023.1">
    <property type="nucleotide sequence ID" value="NZ_CP100390.1"/>
</dbReference>
<dbReference type="GO" id="GO:0004190">
    <property type="term" value="F:aspartic-type endopeptidase activity"/>
    <property type="evidence" value="ECO:0007669"/>
    <property type="project" value="UniProtKB-EC"/>
</dbReference>
<evidence type="ECO:0000313" key="13">
    <source>
        <dbReference type="Proteomes" id="UP001163739"/>
    </source>
</evidence>
<keyword evidence="5 9" id="KW-0064">Aspartyl protease</keyword>
<evidence type="ECO:0000256" key="4">
    <source>
        <dbReference type="ARBA" id="ARBA00022692"/>
    </source>
</evidence>
<feature type="active site" evidence="9">
    <location>
        <position position="127"/>
    </location>
</feature>
<comment type="pathway">
    <text evidence="9">Protein modification; lipoprotein biosynthesis (signal peptide cleavage).</text>
</comment>
<dbReference type="NCBIfam" id="TIGR00077">
    <property type="entry name" value="lspA"/>
    <property type="match status" value="1"/>
</dbReference>
<evidence type="ECO:0000256" key="5">
    <source>
        <dbReference type="ARBA" id="ARBA00022750"/>
    </source>
</evidence>
<dbReference type="PANTHER" id="PTHR33695">
    <property type="entry name" value="LIPOPROTEIN SIGNAL PEPTIDASE"/>
    <property type="match status" value="1"/>
</dbReference>
<keyword evidence="2 9" id="KW-1003">Cell membrane</keyword>
<comment type="catalytic activity">
    <reaction evidence="9 10">
        <text>Release of signal peptides from bacterial membrane prolipoproteins. Hydrolyzes -Xaa-Yaa-Zaa-|-(S,diacylglyceryl)Cys-, in which Xaa is hydrophobic (preferably Leu), and Yaa (Ala or Ser) and Zaa (Gly or Ala) have small, neutral side chains.</text>
        <dbReference type="EC" id="3.4.23.36"/>
    </reaction>
</comment>
<keyword evidence="8 9" id="KW-0472">Membrane</keyword>
<gene>
    <name evidence="9 12" type="primary">lspA</name>
    <name evidence="12" type="ORF">NKI27_10560</name>
</gene>
<evidence type="ECO:0000313" key="12">
    <source>
        <dbReference type="EMBL" id="UZE94531.1"/>
    </source>
</evidence>
<proteinExistence type="inferred from homology"/>
<evidence type="ECO:0000256" key="3">
    <source>
        <dbReference type="ARBA" id="ARBA00022670"/>
    </source>
</evidence>
<dbReference type="EMBL" id="CP100390">
    <property type="protein sequence ID" value="UZE94531.1"/>
    <property type="molecule type" value="Genomic_DNA"/>
</dbReference>
<feature type="transmembrane region" description="Helical" evidence="9">
    <location>
        <begin position="103"/>
        <end position="121"/>
    </location>
</feature>
<dbReference type="PRINTS" id="PR00781">
    <property type="entry name" value="LIPOSIGPTASE"/>
</dbReference>
<organism evidence="12 13">
    <name type="scientific">Alkalimarinus alittae</name>
    <dbReference type="NCBI Taxonomy" id="2961619"/>
    <lineage>
        <taxon>Bacteria</taxon>
        <taxon>Pseudomonadati</taxon>
        <taxon>Pseudomonadota</taxon>
        <taxon>Gammaproteobacteria</taxon>
        <taxon>Alteromonadales</taxon>
        <taxon>Alteromonadaceae</taxon>
        <taxon>Alkalimarinus</taxon>
    </lineage>
</organism>
<evidence type="ECO:0000256" key="2">
    <source>
        <dbReference type="ARBA" id="ARBA00022475"/>
    </source>
</evidence>
<dbReference type="PANTHER" id="PTHR33695:SF1">
    <property type="entry name" value="LIPOPROTEIN SIGNAL PEPTIDASE"/>
    <property type="match status" value="1"/>
</dbReference>
<evidence type="ECO:0000256" key="1">
    <source>
        <dbReference type="ARBA" id="ARBA00006139"/>
    </source>
</evidence>
<dbReference type="EC" id="3.4.23.36" evidence="9"/>
<keyword evidence="3 9" id="KW-0645">Protease</keyword>
<sequence length="169" mass="19171">MLKHVFLTDKPIQKVSVFLIAAFMVLSIDQLSKFIIEIEIVYGSGIEITSFFNVVHLKNEGAAFSFLSEAGGWQRYFFVSIAFVVSCWLIWSLMQKPHRKEAIGYALILGGALANMTDRIVRGAVVDFLDIHWQGMHWPAFNFADMSIVIGVCFMLWSGIQRDSTQKSR</sequence>